<comment type="similarity">
    <text evidence="4">Belongs to the sorting nexin family.</text>
</comment>
<evidence type="ECO:0000256" key="3">
    <source>
        <dbReference type="ARBA" id="ARBA00004496"/>
    </source>
</evidence>
<organism evidence="14 15">
    <name type="scientific">Strongylocentrotus purpuratus</name>
    <name type="common">Purple sea urchin</name>
    <dbReference type="NCBI Taxonomy" id="7668"/>
    <lineage>
        <taxon>Eukaryota</taxon>
        <taxon>Metazoa</taxon>
        <taxon>Echinodermata</taxon>
        <taxon>Eleutherozoa</taxon>
        <taxon>Echinozoa</taxon>
        <taxon>Echinoidea</taxon>
        <taxon>Euechinoidea</taxon>
        <taxon>Echinacea</taxon>
        <taxon>Camarodonta</taxon>
        <taxon>Echinidea</taxon>
        <taxon>Strongylocentrotidae</taxon>
        <taxon>Strongylocentrotus</taxon>
    </lineage>
</organism>
<keyword evidence="11" id="KW-0472">Membrane</keyword>
<dbReference type="GO" id="GO:0032266">
    <property type="term" value="F:phosphatidylinositol-3-phosphate binding"/>
    <property type="evidence" value="ECO:0000318"/>
    <property type="project" value="GO_Central"/>
</dbReference>
<evidence type="ECO:0000256" key="10">
    <source>
        <dbReference type="ARBA" id="ARBA00023121"/>
    </source>
</evidence>
<dbReference type="RefSeq" id="XP_780711.1">
    <property type="nucleotide sequence ID" value="XM_775618.5"/>
</dbReference>
<keyword evidence="6" id="KW-0813">Transport</keyword>
<evidence type="ECO:0000256" key="4">
    <source>
        <dbReference type="ARBA" id="ARBA00010883"/>
    </source>
</evidence>
<dbReference type="CDD" id="cd06894">
    <property type="entry name" value="PX_SNX3_like"/>
    <property type="match status" value="1"/>
</dbReference>
<dbReference type="SMART" id="SM00312">
    <property type="entry name" value="PX"/>
    <property type="match status" value="1"/>
</dbReference>
<dbReference type="EnsemblMetazoa" id="XM_775618">
    <property type="protein sequence ID" value="XP_780711"/>
    <property type="gene ID" value="LOC575201"/>
</dbReference>
<dbReference type="Proteomes" id="UP000007110">
    <property type="component" value="Unassembled WGS sequence"/>
</dbReference>
<evidence type="ECO:0000256" key="5">
    <source>
        <dbReference type="ARBA" id="ARBA00020436"/>
    </source>
</evidence>
<sequence length="171" mass="19515">MAEDGSTKPAAADIDTSRLDSKRQTLDDAYAAPANFLEIDVCNHQTHGIGNKRYTDYEVRMKTNLPVFKNKESTVRRRYSDFEFLKQELERDSKIVVPALPGKALGRQLPFLKKGDGIFEDEFIEQRQTALEEFINKIAGHPLAQNEKSLHMFLQDKALDKNYVPGKVRNT</sequence>
<dbReference type="InterPro" id="IPR051074">
    <property type="entry name" value="Sorting_Nexin"/>
</dbReference>
<keyword evidence="8" id="KW-0653">Protein transport</keyword>
<evidence type="ECO:0000256" key="7">
    <source>
        <dbReference type="ARBA" id="ARBA00022490"/>
    </source>
</evidence>
<dbReference type="FunCoup" id="A0A7M7TG26">
    <property type="interactions" value="1651"/>
</dbReference>
<dbReference type="InterPro" id="IPR036871">
    <property type="entry name" value="PX_dom_sf"/>
</dbReference>
<dbReference type="SUPFAM" id="SSF64268">
    <property type="entry name" value="PX domain"/>
    <property type="match status" value="1"/>
</dbReference>
<reference evidence="15" key="1">
    <citation type="submission" date="2015-02" db="EMBL/GenBank/DDBJ databases">
        <title>Genome sequencing for Strongylocentrotus purpuratus.</title>
        <authorList>
            <person name="Murali S."/>
            <person name="Liu Y."/>
            <person name="Vee V."/>
            <person name="English A."/>
            <person name="Wang M."/>
            <person name="Skinner E."/>
            <person name="Han Y."/>
            <person name="Muzny D.M."/>
            <person name="Worley K.C."/>
            <person name="Gibbs R.A."/>
        </authorList>
    </citation>
    <scope>NUCLEOTIDE SEQUENCE</scope>
</reference>
<dbReference type="OMA" id="NMYTDYE"/>
<feature type="domain" description="PX" evidence="13">
    <location>
        <begin position="35"/>
        <end position="160"/>
    </location>
</feature>
<dbReference type="PANTHER" id="PTHR45963">
    <property type="entry name" value="RE52028P"/>
    <property type="match status" value="1"/>
</dbReference>
<evidence type="ECO:0000259" key="13">
    <source>
        <dbReference type="PROSITE" id="PS50195"/>
    </source>
</evidence>
<name>A0A7M7TG26_STRPU</name>
<comment type="subcellular location">
    <subcellularLocation>
        <location evidence="3">Cytoplasm</location>
    </subcellularLocation>
    <subcellularLocation>
        <location evidence="2">Golgi apparatus membrane</location>
        <topology evidence="2">Peripheral membrane protein</topology>
        <orientation evidence="2">Cytoplasmic side</orientation>
    </subcellularLocation>
    <subcellularLocation>
        <location evidence="1">Prevacuolar compartment membrane</location>
        <topology evidence="1">Peripheral membrane protein</topology>
        <orientation evidence="1">Cytoplasmic side</orientation>
    </subcellularLocation>
</comment>
<accession>A0A7M7TG26</accession>
<evidence type="ECO:0000256" key="8">
    <source>
        <dbReference type="ARBA" id="ARBA00022927"/>
    </source>
</evidence>
<reference evidence="14" key="2">
    <citation type="submission" date="2021-01" db="UniProtKB">
        <authorList>
            <consortium name="EnsemblMetazoa"/>
        </authorList>
    </citation>
    <scope>IDENTIFICATION</scope>
</reference>
<dbReference type="Pfam" id="PF00787">
    <property type="entry name" value="PX"/>
    <property type="match status" value="1"/>
</dbReference>
<dbReference type="PROSITE" id="PS50195">
    <property type="entry name" value="PX"/>
    <property type="match status" value="1"/>
</dbReference>
<evidence type="ECO:0000256" key="11">
    <source>
        <dbReference type="ARBA" id="ARBA00023136"/>
    </source>
</evidence>
<dbReference type="GO" id="GO:0034499">
    <property type="term" value="P:late endosome to Golgi transport"/>
    <property type="evidence" value="ECO:0000318"/>
    <property type="project" value="GO_Central"/>
</dbReference>
<evidence type="ECO:0000313" key="15">
    <source>
        <dbReference type="Proteomes" id="UP000007110"/>
    </source>
</evidence>
<dbReference type="KEGG" id="spu:575201"/>
<evidence type="ECO:0000313" key="14">
    <source>
        <dbReference type="EnsemblMetazoa" id="XP_780711"/>
    </source>
</evidence>
<keyword evidence="15" id="KW-1185">Reference proteome</keyword>
<keyword evidence="7" id="KW-0963">Cytoplasm</keyword>
<dbReference type="AlphaFoldDB" id="A0A7M7TG26"/>
<keyword evidence="10" id="KW-0446">Lipid-binding</keyword>
<evidence type="ECO:0000256" key="9">
    <source>
        <dbReference type="ARBA" id="ARBA00023034"/>
    </source>
</evidence>
<dbReference type="PANTHER" id="PTHR45963:SF2">
    <property type="entry name" value="RE52028P"/>
    <property type="match status" value="1"/>
</dbReference>
<evidence type="ECO:0000256" key="2">
    <source>
        <dbReference type="ARBA" id="ARBA00004255"/>
    </source>
</evidence>
<proteinExistence type="inferred from homology"/>
<dbReference type="GO" id="GO:0000139">
    <property type="term" value="C:Golgi membrane"/>
    <property type="evidence" value="ECO:0007669"/>
    <property type="project" value="UniProtKB-SubCell"/>
</dbReference>
<dbReference type="GO" id="GO:0032456">
    <property type="term" value="P:endocytic recycling"/>
    <property type="evidence" value="ECO:0000318"/>
    <property type="project" value="GO_Central"/>
</dbReference>
<dbReference type="OrthoDB" id="5227681at2759"/>
<dbReference type="Gene3D" id="3.30.1520.10">
    <property type="entry name" value="Phox-like domain"/>
    <property type="match status" value="1"/>
</dbReference>
<evidence type="ECO:0000256" key="1">
    <source>
        <dbReference type="ARBA" id="ARBA00004179"/>
    </source>
</evidence>
<evidence type="ECO:0000256" key="12">
    <source>
        <dbReference type="ARBA" id="ARBA00025533"/>
    </source>
</evidence>
<dbReference type="GeneID" id="575201"/>
<keyword evidence="9" id="KW-0333">Golgi apparatus</keyword>
<evidence type="ECO:0000256" key="6">
    <source>
        <dbReference type="ARBA" id="ARBA00022448"/>
    </source>
</evidence>
<dbReference type="InParanoid" id="A0A7M7TG26"/>
<dbReference type="InterPro" id="IPR001683">
    <property type="entry name" value="PX_dom"/>
</dbReference>
<comment type="function">
    <text evidence="12">Required for retention of late Golgi membrane proteins. Component of the retrieval machinery that functions by direct interaction with the cytosolic tails of certain TGN membrane proteins during the sorting/budding process at the prevacuolar compartment. Binds phosphatidylinositol 3-phosphate (PtdIns(P3)).</text>
</comment>
<dbReference type="GO" id="GO:0015031">
    <property type="term" value="P:protein transport"/>
    <property type="evidence" value="ECO:0007669"/>
    <property type="project" value="UniProtKB-KW"/>
</dbReference>
<protein>
    <recommendedName>
        <fullName evidence="5">Sorting nexin-3</fullName>
    </recommendedName>
</protein>
<dbReference type="GO" id="GO:0031901">
    <property type="term" value="C:early endosome membrane"/>
    <property type="evidence" value="ECO:0000318"/>
    <property type="project" value="GO_Central"/>
</dbReference>
<dbReference type="GO" id="GO:0030904">
    <property type="term" value="C:retromer complex"/>
    <property type="evidence" value="ECO:0000318"/>
    <property type="project" value="GO_Central"/>
</dbReference>